<dbReference type="EMBL" id="AP027059">
    <property type="protein sequence ID" value="BDU50345.1"/>
    <property type="molecule type" value="Genomic_DNA"/>
</dbReference>
<dbReference type="PANTHER" id="PTHR39962:SF1">
    <property type="entry name" value="LPXI FAMILY PROTEIN"/>
    <property type="match status" value="1"/>
</dbReference>
<dbReference type="Proteomes" id="UP001321582">
    <property type="component" value="Chromosome"/>
</dbReference>
<accession>A0AAU9DY55</accession>
<keyword evidence="4" id="KW-1185">Reference proteome</keyword>
<dbReference type="Gene3D" id="3.40.50.20">
    <property type="match status" value="1"/>
</dbReference>
<dbReference type="InterPro" id="IPR010415">
    <property type="entry name" value="LpxI_C"/>
</dbReference>
<evidence type="ECO:0000313" key="3">
    <source>
        <dbReference type="EMBL" id="BDU50345.1"/>
    </source>
</evidence>
<evidence type="ECO:0000259" key="2">
    <source>
        <dbReference type="Pfam" id="PF17930"/>
    </source>
</evidence>
<dbReference type="AlphaFoldDB" id="A0AAU9DY55"/>
<dbReference type="InterPro" id="IPR043167">
    <property type="entry name" value="LpxI_C_sf"/>
</dbReference>
<dbReference type="InterPro" id="IPR053174">
    <property type="entry name" value="LpxI"/>
</dbReference>
<sequence length="268" mass="29668">MEKIGILVGNGNLPYFFYKAAIKSGYDVYPIGLFDSVSSKLKKAPNYIQINIGELGKLLSYLLLNKVDKLIMLGKVEKSIIYQDLKLDEMFQNLISKLPDRKDETLVFGIMAILKENGIDILPQNFLLNHFVAEEKQYTTLGIENEDDKKSIEIGIEAAKTLGKLDVGQTVVVNKKAVVALEAIEGTDETIKRAGVFSGNNCIIVKTSRPQQDMRVDVPAIGLNTLEEAIKIKAKGIVIEAGKVLILDKEKLIKKANENNMFIVGVVI</sequence>
<dbReference type="KEGG" id="haby:HLVA_09140"/>
<protein>
    <submittedName>
        <fullName evidence="3">Septum site-determining protein MinC</fullName>
    </submittedName>
</protein>
<dbReference type="PANTHER" id="PTHR39962">
    <property type="entry name" value="BLL4848 PROTEIN"/>
    <property type="match status" value="1"/>
</dbReference>
<dbReference type="InterPro" id="IPR041255">
    <property type="entry name" value="LpxI_N"/>
</dbReference>
<dbReference type="Pfam" id="PF06230">
    <property type="entry name" value="LpxI_C"/>
    <property type="match status" value="1"/>
</dbReference>
<organism evidence="3 4">
    <name type="scientific">Haliovirga abyssi</name>
    <dbReference type="NCBI Taxonomy" id="2996794"/>
    <lineage>
        <taxon>Bacteria</taxon>
        <taxon>Fusobacteriati</taxon>
        <taxon>Fusobacteriota</taxon>
        <taxon>Fusobacteriia</taxon>
        <taxon>Fusobacteriales</taxon>
        <taxon>Haliovirgaceae</taxon>
        <taxon>Haliovirga</taxon>
    </lineage>
</organism>
<dbReference type="Pfam" id="PF17930">
    <property type="entry name" value="LpxI_N"/>
    <property type="match status" value="1"/>
</dbReference>
<evidence type="ECO:0000259" key="1">
    <source>
        <dbReference type="Pfam" id="PF06230"/>
    </source>
</evidence>
<gene>
    <name evidence="3" type="ORF">HLVA_09140</name>
</gene>
<reference evidence="3 4" key="1">
    <citation type="submission" date="2022-11" db="EMBL/GenBank/DDBJ databases">
        <title>Haliovirga abyssi gen. nov., sp. nov., a mesophilic fermentative bacterium isolated from the Iheya North hydrothermal field and the proposal of Haliovirgaceae fam. nov.</title>
        <authorList>
            <person name="Miyazaki U."/>
            <person name="Tame A."/>
            <person name="Miyazaki J."/>
            <person name="Takai K."/>
            <person name="Sawayama S."/>
            <person name="Kitajima M."/>
            <person name="Okamoto A."/>
            <person name="Nakagawa S."/>
        </authorList>
    </citation>
    <scope>NUCLEOTIDE SEQUENCE [LARGE SCALE GENOMIC DNA]</scope>
    <source>
        <strain evidence="3 4">IC12</strain>
    </source>
</reference>
<feature type="domain" description="LpxI C-terminal" evidence="1">
    <location>
        <begin position="144"/>
        <end position="264"/>
    </location>
</feature>
<proteinExistence type="predicted"/>
<evidence type="ECO:0000313" key="4">
    <source>
        <dbReference type="Proteomes" id="UP001321582"/>
    </source>
</evidence>
<dbReference type="Gene3D" id="3.40.140.80">
    <property type="match status" value="1"/>
</dbReference>
<name>A0AAU9DY55_9FUSO</name>
<feature type="domain" description="LpxI N-terminal" evidence="2">
    <location>
        <begin position="3"/>
        <end position="129"/>
    </location>
</feature>
<dbReference type="RefSeq" id="WP_307905277.1">
    <property type="nucleotide sequence ID" value="NZ_AP027059.1"/>
</dbReference>